<feature type="compositionally biased region" description="Basic and acidic residues" evidence="1">
    <location>
        <begin position="290"/>
        <end position="303"/>
    </location>
</feature>
<dbReference type="SMART" id="SM00271">
    <property type="entry name" value="DnaJ"/>
    <property type="match status" value="1"/>
</dbReference>
<evidence type="ECO:0000313" key="4">
    <source>
        <dbReference type="Proteomes" id="UP000224634"/>
    </source>
</evidence>
<proteinExistence type="predicted"/>
<dbReference type="AlphaFoldDB" id="A0A2B7XIK3"/>
<dbReference type="FunFam" id="1.10.287.110:FF:000110">
    <property type="entry name" value="DnaJ domain protein (AFU_orthologue AFUA_2G13210)"/>
    <property type="match status" value="1"/>
</dbReference>
<sequence length="313" mass="35192">MPARDQDISEDPPASINPYEVLGISEKATADEVKSAYRKQALKHHPDKAAPDAKEEANKKFQEIAFAYAILSEDRRRRRYDLTGSTSESVEGEDGGEFDWMDFYREQFSSMIDAAAVERFRQEYQGSEEEERDLLAAYERFEGDLDMVYEEVMLSNVLEDDERFREIITQAIRTGEVSDYSKFSKEGKKGRERRKKAAKKEAEEARELAKELGLEEKLFGKGEGKDKKGKGKKAGSGAGGGDEAGLMALIQQRQKGRAGDFFAHLEAKYAGKGAKKGKKRAAADEPPEEAFERNRKTETKSAETKTSSKKRKA</sequence>
<dbReference type="GO" id="GO:0005634">
    <property type="term" value="C:nucleus"/>
    <property type="evidence" value="ECO:0007669"/>
    <property type="project" value="TreeGrafter"/>
</dbReference>
<feature type="region of interest" description="Disordered" evidence="1">
    <location>
        <begin position="183"/>
        <end position="206"/>
    </location>
</feature>
<dbReference type="GO" id="GO:0005737">
    <property type="term" value="C:cytoplasm"/>
    <property type="evidence" value="ECO:0007669"/>
    <property type="project" value="TreeGrafter"/>
</dbReference>
<dbReference type="PROSITE" id="PS50076">
    <property type="entry name" value="DNAJ_2"/>
    <property type="match status" value="1"/>
</dbReference>
<dbReference type="InterPro" id="IPR036869">
    <property type="entry name" value="J_dom_sf"/>
</dbReference>
<feature type="region of interest" description="Disordered" evidence="1">
    <location>
        <begin position="219"/>
        <end position="251"/>
    </location>
</feature>
<protein>
    <recommendedName>
        <fullName evidence="2">J domain-containing protein</fullName>
    </recommendedName>
</protein>
<dbReference type="SUPFAM" id="SSF46565">
    <property type="entry name" value="Chaperone J-domain"/>
    <property type="match status" value="1"/>
</dbReference>
<dbReference type="InterPro" id="IPR056453">
    <property type="entry name" value="HTH_DNAJC9"/>
</dbReference>
<reference evidence="3 4" key="1">
    <citation type="submission" date="2017-10" db="EMBL/GenBank/DDBJ databases">
        <title>Comparative genomics in systemic dimorphic fungi from Ajellomycetaceae.</title>
        <authorList>
            <person name="Munoz J.F."/>
            <person name="Mcewen J.G."/>
            <person name="Clay O.K."/>
            <person name="Cuomo C.A."/>
        </authorList>
    </citation>
    <scope>NUCLEOTIDE SEQUENCE [LARGE SCALE GENOMIC DNA]</scope>
    <source>
        <strain evidence="3 4">UAMH7299</strain>
    </source>
</reference>
<dbReference type="PANTHER" id="PTHR44144:SF1">
    <property type="entry name" value="DNAJ HOMOLOG SUBFAMILY C MEMBER 9"/>
    <property type="match status" value="1"/>
</dbReference>
<evidence type="ECO:0000259" key="2">
    <source>
        <dbReference type="PROSITE" id="PS50076"/>
    </source>
</evidence>
<evidence type="ECO:0000256" key="1">
    <source>
        <dbReference type="SAM" id="MobiDB-lite"/>
    </source>
</evidence>
<dbReference type="Gene3D" id="1.10.287.110">
    <property type="entry name" value="DnaJ domain"/>
    <property type="match status" value="1"/>
</dbReference>
<feature type="compositionally biased region" description="Gly residues" evidence="1">
    <location>
        <begin position="234"/>
        <end position="243"/>
    </location>
</feature>
<dbReference type="InterPro" id="IPR001623">
    <property type="entry name" value="DnaJ_domain"/>
</dbReference>
<dbReference type="Pfam" id="PF00226">
    <property type="entry name" value="DnaJ"/>
    <property type="match status" value="1"/>
</dbReference>
<evidence type="ECO:0000313" key="3">
    <source>
        <dbReference type="EMBL" id="PGH08522.1"/>
    </source>
</evidence>
<dbReference type="InterPro" id="IPR052594">
    <property type="entry name" value="J_domain-containing_protein"/>
</dbReference>
<feature type="domain" description="J" evidence="2">
    <location>
        <begin position="17"/>
        <end position="84"/>
    </location>
</feature>
<dbReference type="OrthoDB" id="110024at2759"/>
<dbReference type="PANTHER" id="PTHR44144">
    <property type="entry name" value="DNAJ HOMOLOG SUBFAMILY C MEMBER 9"/>
    <property type="match status" value="1"/>
</dbReference>
<dbReference type="CDD" id="cd06257">
    <property type="entry name" value="DnaJ"/>
    <property type="match status" value="1"/>
</dbReference>
<gene>
    <name evidence="3" type="ORF">AJ80_07842</name>
</gene>
<dbReference type="GO" id="GO:0031072">
    <property type="term" value="F:heat shock protein binding"/>
    <property type="evidence" value="ECO:0007669"/>
    <property type="project" value="TreeGrafter"/>
</dbReference>
<name>A0A2B7XIK3_POLH7</name>
<dbReference type="Proteomes" id="UP000224634">
    <property type="component" value="Unassembled WGS sequence"/>
</dbReference>
<comment type="caution">
    <text evidence="3">The sequence shown here is derived from an EMBL/GenBank/DDBJ whole genome shotgun (WGS) entry which is preliminary data.</text>
</comment>
<accession>A0A2B7XIK3</accession>
<dbReference type="EMBL" id="PDNA01000159">
    <property type="protein sequence ID" value="PGH08522.1"/>
    <property type="molecule type" value="Genomic_DNA"/>
</dbReference>
<feature type="region of interest" description="Disordered" evidence="1">
    <location>
        <begin position="268"/>
        <end position="313"/>
    </location>
</feature>
<dbReference type="PRINTS" id="PR00625">
    <property type="entry name" value="JDOMAIN"/>
</dbReference>
<keyword evidence="4" id="KW-1185">Reference proteome</keyword>
<dbReference type="Pfam" id="PF23302">
    <property type="entry name" value="HTH_DNAJC9"/>
    <property type="match status" value="1"/>
</dbReference>
<organism evidence="3 4">
    <name type="scientific">Polytolypa hystricis (strain UAMH7299)</name>
    <dbReference type="NCBI Taxonomy" id="1447883"/>
    <lineage>
        <taxon>Eukaryota</taxon>
        <taxon>Fungi</taxon>
        <taxon>Dikarya</taxon>
        <taxon>Ascomycota</taxon>
        <taxon>Pezizomycotina</taxon>
        <taxon>Eurotiomycetes</taxon>
        <taxon>Eurotiomycetidae</taxon>
        <taxon>Onygenales</taxon>
        <taxon>Onygenales incertae sedis</taxon>
        <taxon>Polytolypa</taxon>
    </lineage>
</organism>